<organism evidence="2 3">
    <name type="scientific">Rubricoccus marinus</name>
    <dbReference type="NCBI Taxonomy" id="716817"/>
    <lineage>
        <taxon>Bacteria</taxon>
        <taxon>Pseudomonadati</taxon>
        <taxon>Rhodothermota</taxon>
        <taxon>Rhodothermia</taxon>
        <taxon>Rhodothermales</taxon>
        <taxon>Rubricoccaceae</taxon>
        <taxon>Rubricoccus</taxon>
    </lineage>
</organism>
<keyword evidence="3" id="KW-1185">Reference proteome</keyword>
<dbReference type="InterPro" id="IPR006597">
    <property type="entry name" value="Sel1-like"/>
</dbReference>
<dbReference type="SMART" id="SM00671">
    <property type="entry name" value="SEL1"/>
    <property type="match status" value="1"/>
</dbReference>
<feature type="region of interest" description="Disordered" evidence="1">
    <location>
        <begin position="117"/>
        <end position="139"/>
    </location>
</feature>
<proteinExistence type="predicted"/>
<dbReference type="PROSITE" id="PS51257">
    <property type="entry name" value="PROKAR_LIPOPROTEIN"/>
    <property type="match status" value="1"/>
</dbReference>
<dbReference type="InterPro" id="IPR011990">
    <property type="entry name" value="TPR-like_helical_dom_sf"/>
</dbReference>
<accession>A0A259TVU2</accession>
<protein>
    <recommendedName>
        <fullName evidence="4">Sel1 repeat family protein</fullName>
    </recommendedName>
</protein>
<comment type="caution">
    <text evidence="2">The sequence shown here is derived from an EMBL/GenBank/DDBJ whole genome shotgun (WGS) entry which is preliminary data.</text>
</comment>
<dbReference type="EMBL" id="MQWB01000001">
    <property type="protein sequence ID" value="OZC01668.1"/>
    <property type="molecule type" value="Genomic_DNA"/>
</dbReference>
<name>A0A259TVU2_9BACT</name>
<dbReference type="OrthoDB" id="1149385at2"/>
<gene>
    <name evidence="2" type="ORF">BSZ36_00930</name>
</gene>
<dbReference type="InParanoid" id="A0A259TVU2"/>
<dbReference type="SUPFAM" id="SSF81901">
    <property type="entry name" value="HCP-like"/>
    <property type="match status" value="1"/>
</dbReference>
<evidence type="ECO:0000313" key="2">
    <source>
        <dbReference type="EMBL" id="OZC01668.1"/>
    </source>
</evidence>
<evidence type="ECO:0000313" key="3">
    <source>
        <dbReference type="Proteomes" id="UP000216446"/>
    </source>
</evidence>
<dbReference type="RefSeq" id="WP_094545290.1">
    <property type="nucleotide sequence ID" value="NZ_MQWB01000001.1"/>
</dbReference>
<dbReference type="AlphaFoldDB" id="A0A259TVU2"/>
<dbReference type="Proteomes" id="UP000216446">
    <property type="component" value="Unassembled WGS sequence"/>
</dbReference>
<sequence length="139" mass="15814">MRLAFCLFLLVASGCETQRDWTQEDWISHWEQQAERGDRDAKFRLAFERFVDGDTAGVADEFEALAREDNLDAIGMLAYMYRDGDGVEQDYERSAYWLERAARLGSERHARDLAAYRARSAPGASGVNEARTAPEAQTR</sequence>
<evidence type="ECO:0000256" key="1">
    <source>
        <dbReference type="SAM" id="MobiDB-lite"/>
    </source>
</evidence>
<dbReference type="Gene3D" id="1.25.40.10">
    <property type="entry name" value="Tetratricopeptide repeat domain"/>
    <property type="match status" value="1"/>
</dbReference>
<dbReference type="Pfam" id="PF08238">
    <property type="entry name" value="Sel1"/>
    <property type="match status" value="1"/>
</dbReference>
<evidence type="ECO:0008006" key="4">
    <source>
        <dbReference type="Google" id="ProtNLM"/>
    </source>
</evidence>
<reference evidence="2 3" key="1">
    <citation type="submission" date="2016-11" db="EMBL/GenBank/DDBJ databases">
        <title>Study of marine rhodopsin-containing bacteria.</title>
        <authorList>
            <person name="Yoshizawa S."/>
            <person name="Kumagai Y."/>
            <person name="Kogure K."/>
        </authorList>
    </citation>
    <scope>NUCLEOTIDE SEQUENCE [LARGE SCALE GENOMIC DNA]</scope>
    <source>
        <strain evidence="2 3">SG-29</strain>
    </source>
</reference>